<evidence type="ECO:0000313" key="2">
    <source>
        <dbReference type="Proteomes" id="UP000188597"/>
    </source>
</evidence>
<organism evidence="1 2">
    <name type="scientific">Fictibacillus arsenicus</name>
    <dbReference type="NCBI Taxonomy" id="255247"/>
    <lineage>
        <taxon>Bacteria</taxon>
        <taxon>Bacillati</taxon>
        <taxon>Bacillota</taxon>
        <taxon>Bacilli</taxon>
        <taxon>Bacillales</taxon>
        <taxon>Fictibacillaceae</taxon>
        <taxon>Fictibacillus</taxon>
    </lineage>
</organism>
<comment type="caution">
    <text evidence="1">The sequence shown here is derived from an EMBL/GenBank/DDBJ whole genome shotgun (WGS) entry which is preliminary data.</text>
</comment>
<sequence>MKICICQKDIMYDFVKLCDHEAFLYDYLDFFVMSVKKYVIILIEHMNLKNKQKQALLRCLFLLVLIV</sequence>
<protein>
    <submittedName>
        <fullName evidence="1">Uncharacterized protein</fullName>
    </submittedName>
</protein>
<dbReference type="AlphaFoldDB" id="A0A1V3G7C6"/>
<dbReference type="Proteomes" id="UP000188597">
    <property type="component" value="Unassembled WGS sequence"/>
</dbReference>
<dbReference type="EMBL" id="MQMF01000002">
    <property type="protein sequence ID" value="OOE12339.1"/>
    <property type="molecule type" value="Genomic_DNA"/>
</dbReference>
<reference evidence="1 2" key="1">
    <citation type="submission" date="2016-11" db="EMBL/GenBank/DDBJ databases">
        <authorList>
            <person name="Jaros S."/>
            <person name="Januszkiewicz K."/>
            <person name="Wedrychowicz H."/>
        </authorList>
    </citation>
    <scope>NUCLEOTIDE SEQUENCE [LARGE SCALE GENOMIC DNA]</scope>
    <source>
        <strain evidence="1 2">Con a/3</strain>
    </source>
</reference>
<accession>A0A1V3G7C6</accession>
<name>A0A1V3G7C6_9BACL</name>
<evidence type="ECO:0000313" key="1">
    <source>
        <dbReference type="EMBL" id="OOE12339.1"/>
    </source>
</evidence>
<gene>
    <name evidence="1" type="ORF">UN64_09535</name>
</gene>
<proteinExistence type="predicted"/>